<dbReference type="PANTHER" id="PTHR33841:SF1">
    <property type="entry name" value="DNA METHYLTRANSFERASE A"/>
    <property type="match status" value="1"/>
</dbReference>
<keyword evidence="7" id="KW-1185">Reference proteome</keyword>
<dbReference type="GO" id="GO:0009007">
    <property type="term" value="F:site-specific DNA-methyltransferase (adenine-specific) activity"/>
    <property type="evidence" value="ECO:0007669"/>
    <property type="project" value="UniProtKB-EC"/>
</dbReference>
<keyword evidence="2 6" id="KW-0489">Methyltransferase</keyword>
<evidence type="ECO:0000259" key="5">
    <source>
        <dbReference type="Pfam" id="PF02384"/>
    </source>
</evidence>
<evidence type="ECO:0000313" key="7">
    <source>
        <dbReference type="Proteomes" id="UP001152872"/>
    </source>
</evidence>
<dbReference type="SUPFAM" id="SSF53335">
    <property type="entry name" value="S-adenosyl-L-methionine-dependent methyltransferases"/>
    <property type="match status" value="1"/>
</dbReference>
<sequence>MSEGLHTFEAIAMGTEAQRVEALREFLGYPLQELDRTGSGFRYVRAGQDVAQARNTCPIAVGFYEELDRLSDAEIKGFLVDKPQQQKIYGHYQNQEPENTPVMYLLLPVAERVGRVAIVLPAEGKLRKSQIQIFVWDSDDLKARLGRLQWGTMQWANKITETALLFLPNVDWVFYKPIETAKELAIALALVTRQIEQAISDVFAKKQANDYLQRLLESFKRELLPSLKPFSENEKDYSFADIYAQTIAYGLFTARVFRQVRDRKEQKTIPTYFTRKDAWDCLPETNPFLRQLFKDVSEHSLDEFGDELSDGILEIFGILRAAKMDAILSDFEQKMNREDIVIRFYEDFLAAYKPKMRERRGVYYTPEPVVSYMVRSVDILIKEKFDKPLGLADPEVMILDPACGTGTFLLWIFKLIYDRFENDGEARSLIKQKLGDITWSDYVKHMLTRVFGFELLMAPYAICHLKLGLFLEESGYRFDSSQRLGVYLTNTLDDAKRRSETLFKEFIAEESNEAAGVKLDIPVMVVIGNPPYSGHSENKSEWVGALVKDYYFVDGLPLGEKNPKWLQDDYVKFIRFSQWRIDKTGTGILAFVTNHGYLDNPTFRGMRQSLAKSFNWIRILDLHGNSKKKETAVDGTKDENVFDIQQGVAVCIMIKDQGGT</sequence>
<dbReference type="PANTHER" id="PTHR33841">
    <property type="entry name" value="DNA METHYLTRANSFERASE YEEA-RELATED"/>
    <property type="match status" value="1"/>
</dbReference>
<dbReference type="InterPro" id="IPR003356">
    <property type="entry name" value="DNA_methylase_A-5"/>
</dbReference>
<feature type="domain" description="DNA methylase adenine-specific" evidence="5">
    <location>
        <begin position="338"/>
        <end position="562"/>
    </location>
</feature>
<comment type="caution">
    <text evidence="6">The sequence shown here is derived from an EMBL/GenBank/DDBJ whole genome shotgun (WGS) entry which is preliminary data.</text>
</comment>
<protein>
    <recommendedName>
        <fullName evidence="1">site-specific DNA-methyltransferase (adenine-specific)</fullName>
        <ecNumber evidence="1">2.1.1.72</ecNumber>
    </recommendedName>
</protein>
<dbReference type="Pfam" id="PF02384">
    <property type="entry name" value="N6_Mtase"/>
    <property type="match status" value="1"/>
</dbReference>
<evidence type="ECO:0000313" key="6">
    <source>
        <dbReference type="EMBL" id="MDG3494230.1"/>
    </source>
</evidence>
<dbReference type="EMBL" id="VBTY01000037">
    <property type="protein sequence ID" value="MDG3494230.1"/>
    <property type="molecule type" value="Genomic_DNA"/>
</dbReference>
<name>A0A9X4M7Z6_9CYAN</name>
<dbReference type="Gene3D" id="3.40.50.150">
    <property type="entry name" value="Vaccinia Virus protein VP39"/>
    <property type="match status" value="1"/>
</dbReference>
<dbReference type="InterPro" id="IPR050953">
    <property type="entry name" value="N4_N6_ade-DNA_methylase"/>
</dbReference>
<dbReference type="Proteomes" id="UP001152872">
    <property type="component" value="Unassembled WGS sequence"/>
</dbReference>
<dbReference type="EC" id="2.1.1.72" evidence="1"/>
<reference evidence="6" key="1">
    <citation type="submission" date="2019-05" db="EMBL/GenBank/DDBJ databases">
        <title>Whole genome sequencing of Pseudanabaena catenata USMAC16.</title>
        <authorList>
            <person name="Khan Z."/>
            <person name="Omar W.M."/>
            <person name="Convey P."/>
            <person name="Merican F."/>
            <person name="Najimudin N."/>
        </authorList>
    </citation>
    <scope>NUCLEOTIDE SEQUENCE</scope>
    <source>
        <strain evidence="6">USMAC16</strain>
    </source>
</reference>
<dbReference type="RefSeq" id="WP_009626298.1">
    <property type="nucleotide sequence ID" value="NZ_VBTY01000037.1"/>
</dbReference>
<dbReference type="GO" id="GO:0032259">
    <property type="term" value="P:methylation"/>
    <property type="evidence" value="ECO:0007669"/>
    <property type="project" value="UniProtKB-KW"/>
</dbReference>
<evidence type="ECO:0000256" key="1">
    <source>
        <dbReference type="ARBA" id="ARBA00011900"/>
    </source>
</evidence>
<comment type="catalytic activity">
    <reaction evidence="4">
        <text>a 2'-deoxyadenosine in DNA + S-adenosyl-L-methionine = an N(6)-methyl-2'-deoxyadenosine in DNA + S-adenosyl-L-homocysteine + H(+)</text>
        <dbReference type="Rhea" id="RHEA:15197"/>
        <dbReference type="Rhea" id="RHEA-COMP:12418"/>
        <dbReference type="Rhea" id="RHEA-COMP:12419"/>
        <dbReference type="ChEBI" id="CHEBI:15378"/>
        <dbReference type="ChEBI" id="CHEBI:57856"/>
        <dbReference type="ChEBI" id="CHEBI:59789"/>
        <dbReference type="ChEBI" id="CHEBI:90615"/>
        <dbReference type="ChEBI" id="CHEBI:90616"/>
        <dbReference type="EC" id="2.1.1.72"/>
    </reaction>
</comment>
<dbReference type="PRINTS" id="PR00507">
    <property type="entry name" value="N12N6MTFRASE"/>
</dbReference>
<dbReference type="AlphaFoldDB" id="A0A9X4M7Z6"/>
<accession>A0A9X4M7Z6</accession>
<keyword evidence="3" id="KW-0808">Transferase</keyword>
<evidence type="ECO:0000256" key="2">
    <source>
        <dbReference type="ARBA" id="ARBA00022603"/>
    </source>
</evidence>
<organism evidence="6 7">
    <name type="scientific">Pseudanabaena catenata USMAC16</name>
    <dbReference type="NCBI Taxonomy" id="1855837"/>
    <lineage>
        <taxon>Bacteria</taxon>
        <taxon>Bacillati</taxon>
        <taxon>Cyanobacteriota</taxon>
        <taxon>Cyanophyceae</taxon>
        <taxon>Pseudanabaenales</taxon>
        <taxon>Pseudanabaenaceae</taxon>
        <taxon>Pseudanabaena</taxon>
    </lineage>
</organism>
<proteinExistence type="predicted"/>
<evidence type="ECO:0000256" key="4">
    <source>
        <dbReference type="ARBA" id="ARBA00047942"/>
    </source>
</evidence>
<evidence type="ECO:0000256" key="3">
    <source>
        <dbReference type="ARBA" id="ARBA00022679"/>
    </source>
</evidence>
<dbReference type="InterPro" id="IPR029063">
    <property type="entry name" value="SAM-dependent_MTases_sf"/>
</dbReference>
<dbReference type="GO" id="GO:0008170">
    <property type="term" value="F:N-methyltransferase activity"/>
    <property type="evidence" value="ECO:0007669"/>
    <property type="project" value="InterPro"/>
</dbReference>
<gene>
    <name evidence="6" type="ORF">FEV09_06625</name>
</gene>
<dbReference type="GO" id="GO:0003677">
    <property type="term" value="F:DNA binding"/>
    <property type="evidence" value="ECO:0007669"/>
    <property type="project" value="InterPro"/>
</dbReference>